<feature type="non-terminal residue" evidence="2">
    <location>
        <position position="60"/>
    </location>
</feature>
<accession>A0A0H2RGL2</accession>
<protein>
    <recommendedName>
        <fullName evidence="1">DUF6589 domain-containing protein</fullName>
    </recommendedName>
</protein>
<name>A0A0H2RGL2_9AGAM</name>
<sequence>LFIRDALSFWEFCSAIQDGDVGRMWDIYHIWVFMMRGAGCHNYGNELLEMIAQFTHILPP</sequence>
<feature type="domain" description="DUF6589" evidence="1">
    <location>
        <begin position="1"/>
        <end position="60"/>
    </location>
</feature>
<dbReference type="AlphaFoldDB" id="A0A0H2RGL2"/>
<gene>
    <name evidence="2" type="ORF">SCHPADRAFT_814147</name>
</gene>
<dbReference type="InParanoid" id="A0A0H2RGL2"/>
<evidence type="ECO:0000313" key="3">
    <source>
        <dbReference type="Proteomes" id="UP000053477"/>
    </source>
</evidence>
<dbReference type="Pfam" id="PF20231">
    <property type="entry name" value="DUF6589"/>
    <property type="match status" value="1"/>
</dbReference>
<proteinExistence type="predicted"/>
<evidence type="ECO:0000313" key="2">
    <source>
        <dbReference type="EMBL" id="KLO04076.1"/>
    </source>
</evidence>
<dbReference type="InterPro" id="IPR046496">
    <property type="entry name" value="DUF6589"/>
</dbReference>
<organism evidence="2 3">
    <name type="scientific">Schizopora paradoxa</name>
    <dbReference type="NCBI Taxonomy" id="27342"/>
    <lineage>
        <taxon>Eukaryota</taxon>
        <taxon>Fungi</taxon>
        <taxon>Dikarya</taxon>
        <taxon>Basidiomycota</taxon>
        <taxon>Agaricomycotina</taxon>
        <taxon>Agaricomycetes</taxon>
        <taxon>Hymenochaetales</taxon>
        <taxon>Schizoporaceae</taxon>
        <taxon>Schizopora</taxon>
    </lineage>
</organism>
<keyword evidence="3" id="KW-1185">Reference proteome</keyword>
<dbReference type="STRING" id="27342.A0A0H2RGL2"/>
<reference evidence="2 3" key="1">
    <citation type="submission" date="2015-04" db="EMBL/GenBank/DDBJ databases">
        <title>Complete genome sequence of Schizopora paradoxa KUC8140, a cosmopolitan wood degrader in East Asia.</title>
        <authorList>
            <consortium name="DOE Joint Genome Institute"/>
            <person name="Min B."/>
            <person name="Park H."/>
            <person name="Jang Y."/>
            <person name="Kim J.-J."/>
            <person name="Kim K.H."/>
            <person name="Pangilinan J."/>
            <person name="Lipzen A."/>
            <person name="Riley R."/>
            <person name="Grigoriev I.V."/>
            <person name="Spatafora J.W."/>
            <person name="Choi I.-G."/>
        </authorList>
    </citation>
    <scope>NUCLEOTIDE SEQUENCE [LARGE SCALE GENOMIC DNA]</scope>
    <source>
        <strain evidence="2 3">KUC8140</strain>
    </source>
</reference>
<dbReference type="Proteomes" id="UP000053477">
    <property type="component" value="Unassembled WGS sequence"/>
</dbReference>
<dbReference type="OrthoDB" id="3207600at2759"/>
<dbReference type="EMBL" id="KQ086725">
    <property type="protein sequence ID" value="KLO04076.1"/>
    <property type="molecule type" value="Genomic_DNA"/>
</dbReference>
<feature type="non-terminal residue" evidence="2">
    <location>
        <position position="1"/>
    </location>
</feature>
<evidence type="ECO:0000259" key="1">
    <source>
        <dbReference type="Pfam" id="PF20231"/>
    </source>
</evidence>